<keyword evidence="2" id="KW-0472">Membrane</keyword>
<evidence type="ECO:0000313" key="4">
    <source>
        <dbReference type="Proteomes" id="UP001147148"/>
    </source>
</evidence>
<sequence length="214" mass="24821">MIVALLFLLISFICLIMLIVSIFKKKVKSSRKKYTLGFFICFILFLVVAVKTTKDEPTQKHSTNISKTSKKEKKKRAENVTEGLDNKTIAKIEKDIQDKITSYTYIALGKKDTEGNNLKDGKINEEYIWSTFITSLEYSKKGLLVNVNDEFLELDNDMKDAIINKVQGITQSIKNRYIELTDEEIKNKEFVEIRNNNEVKGHSKLDKFLYTWNK</sequence>
<dbReference type="Proteomes" id="UP001147148">
    <property type="component" value="Unassembled WGS sequence"/>
</dbReference>
<proteinExistence type="predicted"/>
<dbReference type="EMBL" id="JAPDSH010000006">
    <property type="protein sequence ID" value="MDF0480236.1"/>
    <property type="molecule type" value="Genomic_DNA"/>
</dbReference>
<name>A0ABT5X2Z5_9ENTE</name>
<protein>
    <submittedName>
        <fullName evidence="3">Uncharacterized protein</fullName>
    </submittedName>
</protein>
<dbReference type="RefSeq" id="WP_275471822.1">
    <property type="nucleotide sequence ID" value="NZ_JAPDSH010000006.1"/>
</dbReference>
<accession>A0ABT5X2Z5</accession>
<keyword evidence="4" id="KW-1185">Reference proteome</keyword>
<keyword evidence="2" id="KW-1133">Transmembrane helix</keyword>
<gene>
    <name evidence="3" type="ORF">OL233_08065</name>
</gene>
<feature type="transmembrane region" description="Helical" evidence="2">
    <location>
        <begin position="35"/>
        <end position="53"/>
    </location>
</feature>
<evidence type="ECO:0000256" key="2">
    <source>
        <dbReference type="SAM" id="Phobius"/>
    </source>
</evidence>
<keyword evidence="2" id="KW-0812">Transmembrane</keyword>
<evidence type="ECO:0000256" key="1">
    <source>
        <dbReference type="SAM" id="MobiDB-lite"/>
    </source>
</evidence>
<comment type="caution">
    <text evidence="3">The sequence shown here is derived from an EMBL/GenBank/DDBJ whole genome shotgun (WGS) entry which is preliminary data.</text>
</comment>
<feature type="transmembrane region" description="Helical" evidence="2">
    <location>
        <begin position="6"/>
        <end position="23"/>
    </location>
</feature>
<reference evidence="3" key="1">
    <citation type="submission" date="2022-10" db="EMBL/GenBank/DDBJ databases">
        <title>Vagococcus sp. isolated from poultry meat.</title>
        <authorList>
            <person name="Johansson P."/>
            <person name="Bjorkroth J."/>
        </authorList>
    </citation>
    <scope>NUCLEOTIDE SEQUENCE</scope>
    <source>
        <strain evidence="3">PNs007</strain>
    </source>
</reference>
<feature type="region of interest" description="Disordered" evidence="1">
    <location>
        <begin position="58"/>
        <end position="77"/>
    </location>
</feature>
<evidence type="ECO:0000313" key="3">
    <source>
        <dbReference type="EMBL" id="MDF0480236.1"/>
    </source>
</evidence>
<organism evidence="3 4">
    <name type="scientific">Vagococcus proximus</name>
    <dbReference type="NCBI Taxonomy" id="2991417"/>
    <lineage>
        <taxon>Bacteria</taxon>
        <taxon>Bacillati</taxon>
        <taxon>Bacillota</taxon>
        <taxon>Bacilli</taxon>
        <taxon>Lactobacillales</taxon>
        <taxon>Enterococcaceae</taxon>
        <taxon>Vagococcus</taxon>
    </lineage>
</organism>